<dbReference type="PROSITE" id="PS51918">
    <property type="entry name" value="RADICAL_SAM"/>
    <property type="match status" value="1"/>
</dbReference>
<dbReference type="GO" id="GO:0046872">
    <property type="term" value="F:metal ion binding"/>
    <property type="evidence" value="ECO:0007669"/>
    <property type="project" value="UniProtKB-KW"/>
</dbReference>
<dbReference type="InterPro" id="IPR013785">
    <property type="entry name" value="Aldolase_TIM"/>
</dbReference>
<keyword evidence="4" id="KW-0004">4Fe-4S</keyword>
<evidence type="ECO:0000256" key="11">
    <source>
        <dbReference type="ARBA" id="ARBA00023014"/>
    </source>
</evidence>
<comment type="caution">
    <text evidence="14">The sequence shown here is derived from an EMBL/GenBank/DDBJ whole genome shotgun (WGS) entry which is preliminary data.</text>
</comment>
<evidence type="ECO:0000256" key="1">
    <source>
        <dbReference type="ARBA" id="ARBA00001966"/>
    </source>
</evidence>
<dbReference type="AlphaFoldDB" id="A0A437MF42"/>
<evidence type="ECO:0000256" key="8">
    <source>
        <dbReference type="ARBA" id="ARBA00022691"/>
    </source>
</evidence>
<evidence type="ECO:0000256" key="9">
    <source>
        <dbReference type="ARBA" id="ARBA00022723"/>
    </source>
</evidence>
<keyword evidence="12" id="KW-1015">Disulfide bond</keyword>
<dbReference type="GO" id="GO:0070475">
    <property type="term" value="P:rRNA base methylation"/>
    <property type="evidence" value="ECO:0007669"/>
    <property type="project" value="TreeGrafter"/>
</dbReference>
<comment type="similarity">
    <text evidence="3">Belongs to the radical SAM superfamily. RlmN family.</text>
</comment>
<keyword evidence="5" id="KW-0963">Cytoplasm</keyword>
<dbReference type="GO" id="GO:0008173">
    <property type="term" value="F:RNA methyltransferase activity"/>
    <property type="evidence" value="ECO:0007669"/>
    <property type="project" value="InterPro"/>
</dbReference>
<dbReference type="GO" id="GO:0051539">
    <property type="term" value="F:4 iron, 4 sulfur cluster binding"/>
    <property type="evidence" value="ECO:0007669"/>
    <property type="project" value="UniProtKB-KW"/>
</dbReference>
<keyword evidence="6" id="KW-0489">Methyltransferase</keyword>
<feature type="domain" description="Radical SAM core" evidence="13">
    <location>
        <begin position="37"/>
        <end position="263"/>
    </location>
</feature>
<dbReference type="OrthoDB" id="8477961at2"/>
<dbReference type="SUPFAM" id="SSF102114">
    <property type="entry name" value="Radical SAM enzymes"/>
    <property type="match status" value="1"/>
</dbReference>
<dbReference type="InterPro" id="IPR058240">
    <property type="entry name" value="rSAM_sf"/>
</dbReference>
<reference evidence="14 15" key="1">
    <citation type="submission" date="2019-01" db="EMBL/GenBank/DDBJ databases">
        <authorList>
            <person name="Chen W.-M."/>
        </authorList>
    </citation>
    <scope>NUCLEOTIDE SEQUENCE [LARGE SCALE GENOMIC DNA]</scope>
    <source>
        <strain evidence="14 15">CCP-6</strain>
    </source>
</reference>
<evidence type="ECO:0000256" key="10">
    <source>
        <dbReference type="ARBA" id="ARBA00023004"/>
    </source>
</evidence>
<organism evidence="14 15">
    <name type="scientific">Rhodovarius crocodyli</name>
    <dbReference type="NCBI Taxonomy" id="1979269"/>
    <lineage>
        <taxon>Bacteria</taxon>
        <taxon>Pseudomonadati</taxon>
        <taxon>Pseudomonadota</taxon>
        <taxon>Alphaproteobacteria</taxon>
        <taxon>Acetobacterales</taxon>
        <taxon>Roseomonadaceae</taxon>
        <taxon>Rhodovarius</taxon>
    </lineage>
</organism>
<dbReference type="GO" id="GO:0005737">
    <property type="term" value="C:cytoplasm"/>
    <property type="evidence" value="ECO:0007669"/>
    <property type="project" value="UniProtKB-SubCell"/>
</dbReference>
<proteinExistence type="inferred from homology"/>
<dbReference type="RefSeq" id="WP_127788211.1">
    <property type="nucleotide sequence ID" value="NZ_SACL01000004.1"/>
</dbReference>
<dbReference type="Pfam" id="PF04055">
    <property type="entry name" value="Radical_SAM"/>
    <property type="match status" value="1"/>
</dbReference>
<evidence type="ECO:0000256" key="2">
    <source>
        <dbReference type="ARBA" id="ARBA00004496"/>
    </source>
</evidence>
<protein>
    <submittedName>
        <fullName evidence="14">Radical SAM protein</fullName>
    </submittedName>
</protein>
<keyword evidence="8" id="KW-0949">S-adenosyl-L-methionine</keyword>
<accession>A0A437MF42</accession>
<evidence type="ECO:0000259" key="13">
    <source>
        <dbReference type="PROSITE" id="PS51918"/>
    </source>
</evidence>
<evidence type="ECO:0000256" key="6">
    <source>
        <dbReference type="ARBA" id="ARBA00022603"/>
    </source>
</evidence>
<dbReference type="InterPro" id="IPR040072">
    <property type="entry name" value="Methyltransferase_A"/>
</dbReference>
<gene>
    <name evidence="14" type="ORF">EOD42_14290</name>
</gene>
<keyword evidence="10" id="KW-0408">Iron</keyword>
<comment type="cofactor">
    <cofactor evidence="1">
        <name>[4Fe-4S] cluster</name>
        <dbReference type="ChEBI" id="CHEBI:49883"/>
    </cofactor>
</comment>
<dbReference type="InterPro" id="IPR007197">
    <property type="entry name" value="rSAM"/>
</dbReference>
<evidence type="ECO:0000256" key="12">
    <source>
        <dbReference type="ARBA" id="ARBA00023157"/>
    </source>
</evidence>
<dbReference type="PIRSF" id="PIRSF006004">
    <property type="entry name" value="CHP00048"/>
    <property type="match status" value="1"/>
</dbReference>
<dbReference type="CDD" id="cd01335">
    <property type="entry name" value="Radical_SAM"/>
    <property type="match status" value="1"/>
</dbReference>
<keyword evidence="7" id="KW-0808">Transferase</keyword>
<dbReference type="EMBL" id="SACL01000004">
    <property type="protein sequence ID" value="RVT96278.1"/>
    <property type="molecule type" value="Genomic_DNA"/>
</dbReference>
<evidence type="ECO:0000256" key="5">
    <source>
        <dbReference type="ARBA" id="ARBA00022490"/>
    </source>
</evidence>
<evidence type="ECO:0000256" key="4">
    <source>
        <dbReference type="ARBA" id="ARBA00022485"/>
    </source>
</evidence>
<dbReference type="PANTHER" id="PTHR30544">
    <property type="entry name" value="23S RRNA METHYLTRANSFERASE"/>
    <property type="match status" value="1"/>
</dbReference>
<name>A0A437MF42_9PROT</name>
<dbReference type="PANTHER" id="PTHR30544:SF5">
    <property type="entry name" value="RADICAL SAM CORE DOMAIN-CONTAINING PROTEIN"/>
    <property type="match status" value="1"/>
</dbReference>
<keyword evidence="9" id="KW-0479">Metal-binding</keyword>
<keyword evidence="11" id="KW-0411">Iron-sulfur</keyword>
<dbReference type="SFLD" id="SFLDS00029">
    <property type="entry name" value="Radical_SAM"/>
    <property type="match status" value="1"/>
</dbReference>
<comment type="subcellular location">
    <subcellularLocation>
        <location evidence="2">Cytoplasm</location>
    </subcellularLocation>
</comment>
<evidence type="ECO:0000313" key="15">
    <source>
        <dbReference type="Proteomes" id="UP000282957"/>
    </source>
</evidence>
<dbReference type="GO" id="GO:0030488">
    <property type="term" value="P:tRNA methylation"/>
    <property type="evidence" value="ECO:0007669"/>
    <property type="project" value="TreeGrafter"/>
</dbReference>
<keyword evidence="15" id="KW-1185">Reference proteome</keyword>
<evidence type="ECO:0000313" key="14">
    <source>
        <dbReference type="EMBL" id="RVT96278.1"/>
    </source>
</evidence>
<dbReference type="InterPro" id="IPR004383">
    <property type="entry name" value="rRNA_lsu_MTrfase_RlmN/Cfr"/>
</dbReference>
<evidence type="ECO:0000256" key="3">
    <source>
        <dbReference type="ARBA" id="ARBA00007544"/>
    </source>
</evidence>
<dbReference type="Gene3D" id="3.20.20.70">
    <property type="entry name" value="Aldolase class I"/>
    <property type="match status" value="1"/>
</dbReference>
<dbReference type="Proteomes" id="UP000282957">
    <property type="component" value="Unassembled WGS sequence"/>
</dbReference>
<sequence length="316" mass="34660">MWNSIREIQDPAQNVSKFVFTKDTAVAEAVLYRYPDYATRTVICCSTMSGCPMGCRFCGAGDFFARSLSAEEIVAQVEHCIAETGVAPAEMKRLQIMFMSMGEPLLNLAGLIPAIERLYAMYPSAALLISTSAPDIGKAFADVVDISVRVPTVGLQFSVHESTDEARDKLIPFQRKLGLWDIALRGAEWAQATGRRPFFNYCAHDENSADIDAERLAKLFHPTVWNATVSVVCERSEGLPATNEHQRRLATGFGDKLLGLGFDVRVFDPAGQDTIGGGCGQLWFVQEWANQNPDQARRSIGFGRPEVHAPVATAHA</sequence>
<evidence type="ECO:0000256" key="7">
    <source>
        <dbReference type="ARBA" id="ARBA00022679"/>
    </source>
</evidence>